<dbReference type="SUPFAM" id="SSF52833">
    <property type="entry name" value="Thioredoxin-like"/>
    <property type="match status" value="2"/>
</dbReference>
<dbReference type="EMBL" id="UINC01019429">
    <property type="protein sequence ID" value="SVA82252.1"/>
    <property type="molecule type" value="Genomic_DNA"/>
</dbReference>
<dbReference type="PROSITE" id="PS51352">
    <property type="entry name" value="THIOREDOXIN_2"/>
    <property type="match status" value="1"/>
</dbReference>
<dbReference type="AlphaFoldDB" id="A0A381Z052"/>
<dbReference type="GO" id="GO:0005737">
    <property type="term" value="C:cytoplasm"/>
    <property type="evidence" value="ECO:0007669"/>
    <property type="project" value="TreeGrafter"/>
</dbReference>
<feature type="domain" description="Thioredoxin" evidence="5">
    <location>
        <begin position="148"/>
        <end position="305"/>
    </location>
</feature>
<keyword evidence="2" id="KW-0049">Antioxidant</keyword>
<evidence type="ECO:0000256" key="4">
    <source>
        <dbReference type="ARBA" id="ARBA00023284"/>
    </source>
</evidence>
<dbReference type="CDD" id="cd03013">
    <property type="entry name" value="PRX5_like"/>
    <property type="match status" value="1"/>
</dbReference>
<gene>
    <name evidence="6" type="ORF">METZ01_LOCUS135106</name>
</gene>
<dbReference type="GO" id="GO:0042744">
    <property type="term" value="P:hydrogen peroxide catabolic process"/>
    <property type="evidence" value="ECO:0007669"/>
    <property type="project" value="TreeGrafter"/>
</dbReference>
<dbReference type="Pfam" id="PF08534">
    <property type="entry name" value="Redoxin"/>
    <property type="match status" value="1"/>
</dbReference>
<dbReference type="InterPro" id="IPR013766">
    <property type="entry name" value="Thioredoxin_domain"/>
</dbReference>
<accession>A0A381Z052</accession>
<dbReference type="GO" id="GO:0008379">
    <property type="term" value="F:thioredoxin peroxidase activity"/>
    <property type="evidence" value="ECO:0007669"/>
    <property type="project" value="InterPro"/>
</dbReference>
<protein>
    <recommendedName>
        <fullName evidence="5">Thioredoxin domain-containing protein</fullName>
    </recommendedName>
</protein>
<dbReference type="Gene3D" id="3.40.30.10">
    <property type="entry name" value="Glutaredoxin"/>
    <property type="match status" value="2"/>
</dbReference>
<proteinExistence type="predicted"/>
<dbReference type="InterPro" id="IPR037944">
    <property type="entry name" value="PRX5-like"/>
</dbReference>
<dbReference type="InterPro" id="IPR036249">
    <property type="entry name" value="Thioredoxin-like_sf"/>
</dbReference>
<evidence type="ECO:0000259" key="5">
    <source>
        <dbReference type="PROSITE" id="PS51352"/>
    </source>
</evidence>
<evidence type="ECO:0000256" key="3">
    <source>
        <dbReference type="ARBA" id="ARBA00023002"/>
    </source>
</evidence>
<dbReference type="Pfam" id="PF00578">
    <property type="entry name" value="AhpC-TSA"/>
    <property type="match status" value="1"/>
</dbReference>
<sequence>MFPNQGASPVSTGGLPNQQGVLTDLSHYRGHHVLLLRTDHFPVAGLSDDWRWLRDHYPEFTSRNTLIIGLNGHHAAINRRFIEQYQLPFDMISDPGGSFTANLDRGLPPVISAGLCLVNPAGQLVKWSSRGQLRDEMEALLGYLDARFAIGDSAPSAKVYQLISDTAQAMDVKALFSQRRIVLFAVPGAYTPACSAEHLPGYVRQADQLRDRGIDDIICLAVNDPFVMQAWGRSQNVEGRVSMVADGDGEFTRAMGMAADLRYLGLNLRSRRYAMIVNDGVIKHLNVEAGHQVHTSGADAMLKLL</sequence>
<dbReference type="GO" id="GO:0045454">
    <property type="term" value="P:cell redox homeostasis"/>
    <property type="evidence" value="ECO:0007669"/>
    <property type="project" value="TreeGrafter"/>
</dbReference>
<organism evidence="6">
    <name type="scientific">marine metagenome</name>
    <dbReference type="NCBI Taxonomy" id="408172"/>
    <lineage>
        <taxon>unclassified sequences</taxon>
        <taxon>metagenomes</taxon>
        <taxon>ecological metagenomes</taxon>
    </lineage>
</organism>
<dbReference type="FunFam" id="3.40.30.10:FF:000020">
    <property type="entry name" value="Peroxiredoxin"/>
    <property type="match status" value="1"/>
</dbReference>
<dbReference type="PANTHER" id="PTHR10430:SF16">
    <property type="entry name" value="PEROXIREDOXIN-5, MITOCHONDRIAL"/>
    <property type="match status" value="1"/>
</dbReference>
<dbReference type="InterPro" id="IPR000866">
    <property type="entry name" value="AhpC/TSA"/>
</dbReference>
<evidence type="ECO:0000313" key="6">
    <source>
        <dbReference type="EMBL" id="SVA82252.1"/>
    </source>
</evidence>
<keyword evidence="1" id="KW-0575">Peroxidase</keyword>
<keyword evidence="4" id="KW-0676">Redox-active center</keyword>
<dbReference type="PANTHER" id="PTHR10430">
    <property type="entry name" value="PEROXIREDOXIN"/>
    <property type="match status" value="1"/>
</dbReference>
<keyword evidence="3" id="KW-0560">Oxidoreductase</keyword>
<reference evidence="6" key="1">
    <citation type="submission" date="2018-05" db="EMBL/GenBank/DDBJ databases">
        <authorList>
            <person name="Lanie J.A."/>
            <person name="Ng W.-L."/>
            <person name="Kazmierczak K.M."/>
            <person name="Andrzejewski T.M."/>
            <person name="Davidsen T.M."/>
            <person name="Wayne K.J."/>
            <person name="Tettelin H."/>
            <person name="Glass J.I."/>
            <person name="Rusch D."/>
            <person name="Podicherti R."/>
            <person name="Tsui H.-C.T."/>
            <person name="Winkler M.E."/>
        </authorList>
    </citation>
    <scope>NUCLEOTIDE SEQUENCE</scope>
</reference>
<name>A0A381Z052_9ZZZZ</name>
<evidence type="ECO:0000256" key="2">
    <source>
        <dbReference type="ARBA" id="ARBA00022862"/>
    </source>
</evidence>
<dbReference type="GO" id="GO:0034599">
    <property type="term" value="P:cellular response to oxidative stress"/>
    <property type="evidence" value="ECO:0007669"/>
    <property type="project" value="InterPro"/>
</dbReference>
<dbReference type="InterPro" id="IPR013740">
    <property type="entry name" value="Redoxin"/>
</dbReference>
<evidence type="ECO:0000256" key="1">
    <source>
        <dbReference type="ARBA" id="ARBA00022559"/>
    </source>
</evidence>